<feature type="compositionally biased region" description="Pro residues" evidence="1">
    <location>
        <begin position="19"/>
        <end position="30"/>
    </location>
</feature>
<organism evidence="3 4">
    <name type="scientific">Dendryphion nanum</name>
    <dbReference type="NCBI Taxonomy" id="256645"/>
    <lineage>
        <taxon>Eukaryota</taxon>
        <taxon>Fungi</taxon>
        <taxon>Dikarya</taxon>
        <taxon>Ascomycota</taxon>
        <taxon>Pezizomycotina</taxon>
        <taxon>Dothideomycetes</taxon>
        <taxon>Pleosporomycetidae</taxon>
        <taxon>Pleosporales</taxon>
        <taxon>Torulaceae</taxon>
        <taxon>Dendryphion</taxon>
    </lineage>
</organism>
<reference evidence="3" key="1">
    <citation type="journal article" date="2021" name="Nat. Commun.">
        <title>Genetic determinants of endophytism in the Arabidopsis root mycobiome.</title>
        <authorList>
            <person name="Mesny F."/>
            <person name="Miyauchi S."/>
            <person name="Thiergart T."/>
            <person name="Pickel B."/>
            <person name="Atanasova L."/>
            <person name="Karlsson M."/>
            <person name="Huettel B."/>
            <person name="Barry K.W."/>
            <person name="Haridas S."/>
            <person name="Chen C."/>
            <person name="Bauer D."/>
            <person name="Andreopoulos W."/>
            <person name="Pangilinan J."/>
            <person name="LaButti K."/>
            <person name="Riley R."/>
            <person name="Lipzen A."/>
            <person name="Clum A."/>
            <person name="Drula E."/>
            <person name="Henrissat B."/>
            <person name="Kohler A."/>
            <person name="Grigoriev I.V."/>
            <person name="Martin F.M."/>
            <person name="Hacquard S."/>
        </authorList>
    </citation>
    <scope>NUCLEOTIDE SEQUENCE</scope>
    <source>
        <strain evidence="3">MPI-CAGE-CH-0243</strain>
    </source>
</reference>
<feature type="region of interest" description="Disordered" evidence="1">
    <location>
        <begin position="257"/>
        <end position="278"/>
    </location>
</feature>
<keyword evidence="2" id="KW-0472">Membrane</keyword>
<evidence type="ECO:0000256" key="1">
    <source>
        <dbReference type="SAM" id="MobiDB-lite"/>
    </source>
</evidence>
<evidence type="ECO:0000313" key="4">
    <source>
        <dbReference type="Proteomes" id="UP000700596"/>
    </source>
</evidence>
<sequence>MASTQHPSTSTSTATQPTSPSPSDPPPPPYTSRHTTNLPNHSSPSKPTSTPKSLLLALALSTTLLLLSLIIAILTALPAYKLKNNLIPPYPIHIPDPLCRNSAAPCSAGEQSCGLATTCWISIDVDIAYGSTVAGIILGGVGVLAAGIGMLGMGKLWRGSGGWRPAFHSPLLLGTSVVFTLLSFALTLYLHLSAWRSASTTFPPLTSLYGTTLHGPYSVETWVCQEREVGGGWGCGIGGFGAGGAWVGFVGRWEGEEGREGRRGGKGLIEGNEHGDVW</sequence>
<keyword evidence="2" id="KW-1133">Transmembrane helix</keyword>
<dbReference type="AlphaFoldDB" id="A0A9P9ITD2"/>
<keyword evidence="2" id="KW-0812">Transmembrane</keyword>
<feature type="region of interest" description="Disordered" evidence="1">
    <location>
        <begin position="1"/>
        <end position="48"/>
    </location>
</feature>
<feature type="transmembrane region" description="Helical" evidence="2">
    <location>
        <begin position="54"/>
        <end position="80"/>
    </location>
</feature>
<evidence type="ECO:0000313" key="3">
    <source>
        <dbReference type="EMBL" id="KAH7130264.1"/>
    </source>
</evidence>
<gene>
    <name evidence="3" type="ORF">B0J11DRAFT_602593</name>
</gene>
<feature type="transmembrane region" description="Helical" evidence="2">
    <location>
        <begin position="127"/>
        <end position="151"/>
    </location>
</feature>
<name>A0A9P9ITD2_9PLEO</name>
<dbReference type="EMBL" id="JAGMWT010000004">
    <property type="protein sequence ID" value="KAH7130264.1"/>
    <property type="molecule type" value="Genomic_DNA"/>
</dbReference>
<feature type="compositionally biased region" description="Low complexity" evidence="1">
    <location>
        <begin position="31"/>
        <end position="48"/>
    </location>
</feature>
<comment type="caution">
    <text evidence="3">The sequence shown here is derived from an EMBL/GenBank/DDBJ whole genome shotgun (WGS) entry which is preliminary data.</text>
</comment>
<protein>
    <submittedName>
        <fullName evidence="3">Uncharacterized protein</fullName>
    </submittedName>
</protein>
<keyword evidence="4" id="KW-1185">Reference proteome</keyword>
<accession>A0A9P9ITD2</accession>
<proteinExistence type="predicted"/>
<feature type="compositionally biased region" description="Low complexity" evidence="1">
    <location>
        <begin position="1"/>
        <end position="18"/>
    </location>
</feature>
<evidence type="ECO:0000256" key="2">
    <source>
        <dbReference type="SAM" id="Phobius"/>
    </source>
</evidence>
<feature type="transmembrane region" description="Helical" evidence="2">
    <location>
        <begin position="171"/>
        <end position="192"/>
    </location>
</feature>
<dbReference type="Proteomes" id="UP000700596">
    <property type="component" value="Unassembled WGS sequence"/>
</dbReference>